<dbReference type="InterPro" id="IPR000834">
    <property type="entry name" value="Peptidase_M14"/>
</dbReference>
<reference evidence="6" key="1">
    <citation type="submission" date="2017-02" db="UniProtKB">
        <authorList>
            <consortium name="WormBaseParasite"/>
        </authorList>
    </citation>
    <scope>IDENTIFICATION</scope>
</reference>
<feature type="domain" description="Peptidase M14" evidence="4">
    <location>
        <begin position="1"/>
        <end position="82"/>
    </location>
</feature>
<dbReference type="WBParaSite" id="SMUV_0000201701-mRNA-1">
    <property type="protein sequence ID" value="SMUV_0000201701-mRNA-1"/>
    <property type="gene ID" value="SMUV_0000201701"/>
</dbReference>
<accession>A0A0N5ACY7</accession>
<dbReference type="Proteomes" id="UP000046393">
    <property type="component" value="Unplaced"/>
</dbReference>
<evidence type="ECO:0000259" key="4">
    <source>
        <dbReference type="PROSITE" id="PS52035"/>
    </source>
</evidence>
<keyword evidence="5" id="KW-1185">Reference proteome</keyword>
<organism evidence="5 6">
    <name type="scientific">Syphacia muris</name>
    <dbReference type="NCBI Taxonomy" id="451379"/>
    <lineage>
        <taxon>Eukaryota</taxon>
        <taxon>Metazoa</taxon>
        <taxon>Ecdysozoa</taxon>
        <taxon>Nematoda</taxon>
        <taxon>Chromadorea</taxon>
        <taxon>Rhabditida</taxon>
        <taxon>Spirurina</taxon>
        <taxon>Oxyuridomorpha</taxon>
        <taxon>Oxyuroidea</taxon>
        <taxon>Oxyuridae</taxon>
        <taxon>Syphacia</taxon>
    </lineage>
</organism>
<sequence length="102" mass="11135">HTAAQIAVEAIQNKTGASYKYGNPASGTSIDYMLSRKIPYTYGIELRPEDNETDIGFDIPATSIQPAGEEMLSAFLTMAEYISTTKNHAVFPTLLSVHILKP</sequence>
<dbReference type="PROSITE" id="PS52035">
    <property type="entry name" value="PEPTIDASE_M14"/>
    <property type="match status" value="1"/>
</dbReference>
<dbReference type="GO" id="GO:0006508">
    <property type="term" value="P:proteolysis"/>
    <property type="evidence" value="ECO:0007669"/>
    <property type="project" value="InterPro"/>
</dbReference>
<dbReference type="STRING" id="451379.A0A0N5ACY7"/>
<evidence type="ECO:0000313" key="6">
    <source>
        <dbReference type="WBParaSite" id="SMUV_0000201701-mRNA-1"/>
    </source>
</evidence>
<dbReference type="GO" id="GO:0008270">
    <property type="term" value="F:zinc ion binding"/>
    <property type="evidence" value="ECO:0007669"/>
    <property type="project" value="InterPro"/>
</dbReference>
<evidence type="ECO:0000256" key="3">
    <source>
        <dbReference type="PROSITE-ProRule" id="PRU01379"/>
    </source>
</evidence>
<dbReference type="GO" id="GO:0004181">
    <property type="term" value="F:metallocarboxypeptidase activity"/>
    <property type="evidence" value="ECO:0007669"/>
    <property type="project" value="InterPro"/>
</dbReference>
<evidence type="ECO:0000256" key="1">
    <source>
        <dbReference type="ARBA" id="ARBA00001947"/>
    </source>
</evidence>
<dbReference type="Pfam" id="PF00246">
    <property type="entry name" value="Peptidase_M14"/>
    <property type="match status" value="1"/>
</dbReference>
<dbReference type="GO" id="GO:0005615">
    <property type="term" value="C:extracellular space"/>
    <property type="evidence" value="ECO:0007669"/>
    <property type="project" value="TreeGrafter"/>
</dbReference>
<protein>
    <submittedName>
        <fullName evidence="6">Peptidase_M14 domain-containing protein</fullName>
    </submittedName>
</protein>
<dbReference type="SUPFAM" id="SSF53187">
    <property type="entry name" value="Zn-dependent exopeptidases"/>
    <property type="match status" value="1"/>
</dbReference>
<dbReference type="PANTHER" id="PTHR11705">
    <property type="entry name" value="PROTEASE FAMILY M14 CARBOXYPEPTIDASE A,B"/>
    <property type="match status" value="1"/>
</dbReference>
<dbReference type="Gene3D" id="3.40.630.10">
    <property type="entry name" value="Zn peptidases"/>
    <property type="match status" value="1"/>
</dbReference>
<evidence type="ECO:0000313" key="5">
    <source>
        <dbReference type="Proteomes" id="UP000046393"/>
    </source>
</evidence>
<comment type="cofactor">
    <cofactor evidence="1">
        <name>Zn(2+)</name>
        <dbReference type="ChEBI" id="CHEBI:29105"/>
    </cofactor>
</comment>
<feature type="active site" description="Proton donor/acceptor" evidence="3">
    <location>
        <position position="45"/>
    </location>
</feature>
<name>A0A0N5ACY7_9BILA</name>
<evidence type="ECO:0000256" key="2">
    <source>
        <dbReference type="ARBA" id="ARBA00005988"/>
    </source>
</evidence>
<dbReference type="PANTHER" id="PTHR11705:SF139">
    <property type="entry name" value="PEPTIDASE M14 CARBOXYPEPTIDASE A DOMAIN-CONTAINING PROTEIN"/>
    <property type="match status" value="1"/>
</dbReference>
<comment type="similarity">
    <text evidence="2 3">Belongs to the peptidase M14 family.</text>
</comment>
<dbReference type="AlphaFoldDB" id="A0A0N5ACY7"/>
<proteinExistence type="inferred from homology"/>